<evidence type="ECO:0008006" key="4">
    <source>
        <dbReference type="Google" id="ProtNLM"/>
    </source>
</evidence>
<feature type="region of interest" description="Disordered" evidence="1">
    <location>
        <begin position="439"/>
        <end position="462"/>
    </location>
</feature>
<evidence type="ECO:0000313" key="2">
    <source>
        <dbReference type="EMBL" id="SDZ55496.1"/>
    </source>
</evidence>
<evidence type="ECO:0000313" key="3">
    <source>
        <dbReference type="Proteomes" id="UP000198891"/>
    </source>
</evidence>
<accession>A0A1H3TZ34</accession>
<reference evidence="2 3" key="1">
    <citation type="submission" date="2016-10" db="EMBL/GenBank/DDBJ databases">
        <authorList>
            <person name="de Groot N.N."/>
        </authorList>
    </citation>
    <scope>NUCLEOTIDE SEQUENCE [LARGE SCALE GENOMIC DNA]</scope>
    <source>
        <strain evidence="2 3">CGMCC 4.3491</strain>
    </source>
</reference>
<evidence type="ECO:0000256" key="1">
    <source>
        <dbReference type="SAM" id="MobiDB-lite"/>
    </source>
</evidence>
<keyword evidence="3" id="KW-1185">Reference proteome</keyword>
<dbReference type="AlphaFoldDB" id="A0A1H3TZ34"/>
<organism evidence="2 3">
    <name type="scientific">Herbiconiux ginsengi</name>
    <dbReference type="NCBI Taxonomy" id="381665"/>
    <lineage>
        <taxon>Bacteria</taxon>
        <taxon>Bacillati</taxon>
        <taxon>Actinomycetota</taxon>
        <taxon>Actinomycetes</taxon>
        <taxon>Micrococcales</taxon>
        <taxon>Microbacteriaceae</taxon>
        <taxon>Herbiconiux</taxon>
    </lineage>
</organism>
<dbReference type="EMBL" id="FNPZ01000009">
    <property type="protein sequence ID" value="SDZ55496.1"/>
    <property type="molecule type" value="Genomic_DNA"/>
</dbReference>
<gene>
    <name evidence="2" type="ORF">SAMN05216554_4607</name>
</gene>
<sequence>MSEPDPKSAWVLTRALSPREHVRAAAQLASGEVLNEYDHQCSVNELPPRTPWAMYLAGEDRRYAYLCFDFDSSRGNAPYDAGRLSHWLDELNVPHLVCASGPTGGRHVWIGMAESVDADLVRDLALLTTQLLPSLDPTPLTNPATGCVRPPGAPHRLGGVSVAQGPLTALTSCTVPLDAITDLTAFLVDAGAELPSPTTGLLRGMAVDDDGHPYIAGPRRPLTARVDAMLNGSPGEDTSYTLAAVLAGCAHSRWRYADVLAVVDAPAFEHVRTLRGRTGRDRIPRTERGRIRALNAAWNNAVRYVAAHPLNGTGDDTNYLARANTALAAVERAQERADAMPGLWGADRASSAARRSTGTHSTRAVLDALCLYIAQSAQLIVEADIRRLSADTGYGRTTVHTALQVLTRPLVDDDPESAWIVRVGEPEAPHGQRYRLSQRFSTDPEGHNRTQVPARPTPTRPPLNAGYWTTRLNAELHPLTHDTFAAPRSLGRTAGLVFKHLPEAAATTIDDLVHRTGLDAERIRTALHRLRFHRLARRGGAGWSRGDTTALDTAADALDVAGYLEARRARYGVERGRWEWWNAELTWMRKPNKKRRGRRAPSGVALFAQNDRPDYSRYPRGPDGRADHKEALRLVDAGILSPATALAAA</sequence>
<dbReference type="STRING" id="381665.SAMN05216554_4607"/>
<name>A0A1H3TZ34_9MICO</name>
<protein>
    <recommendedName>
        <fullName evidence="4">Primase C terminal 1 (PriCT-1)</fullName>
    </recommendedName>
</protein>
<dbReference type="RefSeq" id="WP_175494541.1">
    <property type="nucleotide sequence ID" value="NZ_FNPZ01000009.1"/>
</dbReference>
<dbReference type="Proteomes" id="UP000198891">
    <property type="component" value="Unassembled WGS sequence"/>
</dbReference>
<proteinExistence type="predicted"/>